<keyword evidence="1" id="KW-1133">Transmembrane helix</keyword>
<sequence>MGGLLGYDMEGNNEKIKKDIVQYWCVCGLTISLIFLVIVLREFNGILSIWDPNVPFNLNCFVLNMYAPQDLTRKQDLWDYLLDFVHRNYMLCQICNSEMGMSMCGTTMYLCLYIYRACTPLGVHHFCTLSQKSSIVVKSSRVVLIKALGIISGLFLSLINVINIKSIYLYYSHKWG</sequence>
<reference evidence="2 3" key="1">
    <citation type="journal article" date="2017" name="Nat. Commun.">
        <title>Genome assembly with in vitro proximity ligation data and whole-genome triplication in lettuce.</title>
        <authorList>
            <person name="Reyes-Chin-Wo S."/>
            <person name="Wang Z."/>
            <person name="Yang X."/>
            <person name="Kozik A."/>
            <person name="Arikit S."/>
            <person name="Song C."/>
            <person name="Xia L."/>
            <person name="Froenicke L."/>
            <person name="Lavelle D.O."/>
            <person name="Truco M.J."/>
            <person name="Xia R."/>
            <person name="Zhu S."/>
            <person name="Xu C."/>
            <person name="Xu H."/>
            <person name="Xu X."/>
            <person name="Cox K."/>
            <person name="Korf I."/>
            <person name="Meyers B.C."/>
            <person name="Michelmore R.W."/>
        </authorList>
    </citation>
    <scope>NUCLEOTIDE SEQUENCE [LARGE SCALE GENOMIC DNA]</scope>
    <source>
        <strain evidence="3">cv. Salinas</strain>
        <tissue evidence="2">Seedlings</tissue>
    </source>
</reference>
<feature type="transmembrane region" description="Helical" evidence="1">
    <location>
        <begin position="147"/>
        <end position="171"/>
    </location>
</feature>
<proteinExistence type="predicted"/>
<evidence type="ECO:0000256" key="1">
    <source>
        <dbReference type="SAM" id="Phobius"/>
    </source>
</evidence>
<gene>
    <name evidence="2" type="ORF">LSAT_V11C400170730</name>
</gene>
<keyword evidence="1" id="KW-0812">Transmembrane</keyword>
<keyword evidence="1" id="KW-0472">Membrane</keyword>
<comment type="caution">
    <text evidence="2">The sequence shown here is derived from an EMBL/GenBank/DDBJ whole genome shotgun (WGS) entry which is preliminary data.</text>
</comment>
<keyword evidence="3" id="KW-1185">Reference proteome</keyword>
<dbReference type="AlphaFoldDB" id="A0A9R1VPE2"/>
<dbReference type="Proteomes" id="UP000235145">
    <property type="component" value="Unassembled WGS sequence"/>
</dbReference>
<accession>A0A9R1VPE2</accession>
<evidence type="ECO:0000313" key="2">
    <source>
        <dbReference type="EMBL" id="KAJ0209039.1"/>
    </source>
</evidence>
<organism evidence="2 3">
    <name type="scientific">Lactuca sativa</name>
    <name type="common">Garden lettuce</name>
    <dbReference type="NCBI Taxonomy" id="4236"/>
    <lineage>
        <taxon>Eukaryota</taxon>
        <taxon>Viridiplantae</taxon>
        <taxon>Streptophyta</taxon>
        <taxon>Embryophyta</taxon>
        <taxon>Tracheophyta</taxon>
        <taxon>Spermatophyta</taxon>
        <taxon>Magnoliopsida</taxon>
        <taxon>eudicotyledons</taxon>
        <taxon>Gunneridae</taxon>
        <taxon>Pentapetalae</taxon>
        <taxon>asterids</taxon>
        <taxon>campanulids</taxon>
        <taxon>Asterales</taxon>
        <taxon>Asteraceae</taxon>
        <taxon>Cichorioideae</taxon>
        <taxon>Cichorieae</taxon>
        <taxon>Lactucinae</taxon>
        <taxon>Lactuca</taxon>
    </lineage>
</organism>
<evidence type="ECO:0000313" key="3">
    <source>
        <dbReference type="Proteomes" id="UP000235145"/>
    </source>
</evidence>
<name>A0A9R1VPE2_LACSA</name>
<protein>
    <submittedName>
        <fullName evidence="2">Uncharacterized protein</fullName>
    </submittedName>
</protein>
<feature type="transmembrane region" description="Helical" evidence="1">
    <location>
        <begin position="20"/>
        <end position="40"/>
    </location>
</feature>
<dbReference type="EMBL" id="NBSK02000004">
    <property type="protein sequence ID" value="KAJ0209039.1"/>
    <property type="molecule type" value="Genomic_DNA"/>
</dbReference>